<dbReference type="OrthoDB" id="2410195at2759"/>
<keyword evidence="1" id="KW-0489">Methyltransferase</keyword>
<protein>
    <recommendedName>
        <fullName evidence="4">O-methyltransferase C-terminal domain-containing protein</fullName>
    </recommendedName>
</protein>
<dbReference type="AlphaFoldDB" id="A0A7U2I4K3"/>
<dbReference type="OMA" id="CEPEPNM"/>
<keyword evidence="6" id="KW-1185">Reference proteome</keyword>
<evidence type="ECO:0000256" key="1">
    <source>
        <dbReference type="ARBA" id="ARBA00022603"/>
    </source>
</evidence>
<evidence type="ECO:0000313" key="6">
    <source>
        <dbReference type="Proteomes" id="UP000663193"/>
    </source>
</evidence>
<keyword evidence="2" id="KW-0808">Transferase</keyword>
<dbReference type="InterPro" id="IPR001077">
    <property type="entry name" value="COMT_C"/>
</dbReference>
<proteinExistence type="predicted"/>
<dbReference type="GO" id="GO:0032259">
    <property type="term" value="P:methylation"/>
    <property type="evidence" value="ECO:0007669"/>
    <property type="project" value="UniProtKB-KW"/>
</dbReference>
<dbReference type="InterPro" id="IPR016461">
    <property type="entry name" value="COMT-like"/>
</dbReference>
<dbReference type="PANTHER" id="PTHR43712:SF19">
    <property type="entry name" value="DUAL O-METHYLTRANSFERASE_FAD-DEPENDENT MONOOXYGENASE ELCB"/>
    <property type="match status" value="1"/>
</dbReference>
<evidence type="ECO:0000256" key="3">
    <source>
        <dbReference type="ARBA" id="ARBA00022691"/>
    </source>
</evidence>
<dbReference type="InterPro" id="IPR036388">
    <property type="entry name" value="WH-like_DNA-bd_sf"/>
</dbReference>
<dbReference type="InterPro" id="IPR029063">
    <property type="entry name" value="SAM-dependent_MTases_sf"/>
</dbReference>
<evidence type="ECO:0000259" key="4">
    <source>
        <dbReference type="Pfam" id="PF00891"/>
    </source>
</evidence>
<dbReference type="EMBL" id="CP069037">
    <property type="protein sequence ID" value="QRD03156.1"/>
    <property type="molecule type" value="Genomic_DNA"/>
</dbReference>
<dbReference type="SUPFAM" id="SSF46785">
    <property type="entry name" value="Winged helix' DNA-binding domain"/>
    <property type="match status" value="1"/>
</dbReference>
<reference evidence="6" key="1">
    <citation type="journal article" date="2021" name="BMC Genomics">
        <title>Chromosome-level genome assembly and manually-curated proteome of model necrotroph Parastagonospora nodorum Sn15 reveals a genome-wide trove of candidate effector homologs, and redundancy of virulence-related functions within an accessory chromosome.</title>
        <authorList>
            <person name="Bertazzoni S."/>
            <person name="Jones D.A.B."/>
            <person name="Phan H.T."/>
            <person name="Tan K.-C."/>
            <person name="Hane J.K."/>
        </authorList>
    </citation>
    <scope>NUCLEOTIDE SEQUENCE [LARGE SCALE GENOMIC DNA]</scope>
    <source>
        <strain evidence="6">SN15 / ATCC MYA-4574 / FGSC 10173)</strain>
    </source>
</reference>
<feature type="domain" description="O-methyltransferase C-terminal" evidence="4">
    <location>
        <begin position="187"/>
        <end position="396"/>
    </location>
</feature>
<dbReference type="KEGG" id="pno:SNOG_09924"/>
<dbReference type="Gene3D" id="1.10.10.10">
    <property type="entry name" value="Winged helix-like DNA-binding domain superfamily/Winged helix DNA-binding domain"/>
    <property type="match status" value="1"/>
</dbReference>
<sequence length="424" mass="46669">MFQQHRSLVECAQRILTAAKEIEQRDSNSDLVTQSRRAIAEATQELQNIVLTPSELLEHHQINYQNLSCLRWLIRFNIFNLVSADGSPMPYSELAMLAGVPLARLQSVARMAMTSGLFVEPSPGLISHSALSAPFATDESLRDWARFMTTYSAPMASGMAEATVRWGETYAKHQTAFNVSFDTELPWFDYVKATPGLPEEFAGYMRAMGHSTSGRLQHLVEGFDWASLGRHAVVVDVGGSTGQASIALAEAFPDLQLVVQDLPEVVAVGAGMRRNVGVNKGSESEVTARIEFEAHDFFDPQPVVTGAAAPAVYLLRKILHDWPFERARVICQHLADALLANRNPDAMVVIMDTILPPPGTVGHLQEAGLRVRDLTMAQCFNSKERELLEWEELLGSTSPPLIIKSWKQPLGSAMAVMTAAIKPF</sequence>
<keyword evidence="3" id="KW-0949">S-adenosyl-L-methionine</keyword>
<dbReference type="SUPFAM" id="SSF53335">
    <property type="entry name" value="S-adenosyl-L-methionine-dependent methyltransferases"/>
    <property type="match status" value="1"/>
</dbReference>
<gene>
    <name evidence="5" type="ORF">JI435_441610</name>
</gene>
<dbReference type="PROSITE" id="PS51683">
    <property type="entry name" value="SAM_OMT_II"/>
    <property type="match status" value="1"/>
</dbReference>
<dbReference type="PANTHER" id="PTHR43712">
    <property type="entry name" value="PUTATIVE (AFU_ORTHOLOGUE AFUA_4G14580)-RELATED"/>
    <property type="match status" value="1"/>
</dbReference>
<dbReference type="Gene3D" id="3.40.50.150">
    <property type="entry name" value="Vaccinia Virus protein VP39"/>
    <property type="match status" value="1"/>
</dbReference>
<name>A0A7U2I4K3_PHANO</name>
<evidence type="ECO:0000313" key="5">
    <source>
        <dbReference type="EMBL" id="QRD03156.1"/>
    </source>
</evidence>
<dbReference type="VEuPathDB" id="FungiDB:JI435_441610"/>
<dbReference type="InterPro" id="IPR036390">
    <property type="entry name" value="WH_DNA-bd_sf"/>
</dbReference>
<organism evidence="5 6">
    <name type="scientific">Phaeosphaeria nodorum (strain SN15 / ATCC MYA-4574 / FGSC 10173)</name>
    <name type="common">Glume blotch fungus</name>
    <name type="synonym">Parastagonospora nodorum</name>
    <dbReference type="NCBI Taxonomy" id="321614"/>
    <lineage>
        <taxon>Eukaryota</taxon>
        <taxon>Fungi</taxon>
        <taxon>Dikarya</taxon>
        <taxon>Ascomycota</taxon>
        <taxon>Pezizomycotina</taxon>
        <taxon>Dothideomycetes</taxon>
        <taxon>Pleosporomycetidae</taxon>
        <taxon>Pleosporales</taxon>
        <taxon>Pleosporineae</taxon>
        <taxon>Phaeosphaeriaceae</taxon>
        <taxon>Parastagonospora</taxon>
    </lineage>
</organism>
<evidence type="ECO:0000256" key="2">
    <source>
        <dbReference type="ARBA" id="ARBA00022679"/>
    </source>
</evidence>
<dbReference type="Pfam" id="PF00891">
    <property type="entry name" value="Methyltransf_2"/>
    <property type="match status" value="1"/>
</dbReference>
<accession>A0A7U2I4K3</accession>
<dbReference type="Proteomes" id="UP000663193">
    <property type="component" value="Chromosome 15"/>
</dbReference>
<dbReference type="GO" id="GO:0008171">
    <property type="term" value="F:O-methyltransferase activity"/>
    <property type="evidence" value="ECO:0007669"/>
    <property type="project" value="InterPro"/>
</dbReference>
<dbReference type="RefSeq" id="XP_001800210.1">
    <property type="nucleotide sequence ID" value="XM_001800158.1"/>
</dbReference>